<organism evidence="2">
    <name type="scientific">Schistosoma japonicum</name>
    <name type="common">Blood fluke</name>
    <dbReference type="NCBI Taxonomy" id="6182"/>
    <lineage>
        <taxon>Eukaryota</taxon>
        <taxon>Metazoa</taxon>
        <taxon>Spiralia</taxon>
        <taxon>Lophotrochozoa</taxon>
        <taxon>Platyhelminthes</taxon>
        <taxon>Trematoda</taxon>
        <taxon>Digenea</taxon>
        <taxon>Strigeidida</taxon>
        <taxon>Schistosomatoidea</taxon>
        <taxon>Schistosomatidae</taxon>
        <taxon>Schistosoma</taxon>
    </lineage>
</organism>
<feature type="transmembrane region" description="Helical" evidence="1">
    <location>
        <begin position="113"/>
        <end position="135"/>
    </location>
</feature>
<evidence type="ECO:0000313" key="2">
    <source>
        <dbReference type="EMBL" id="CAX69326.1"/>
    </source>
</evidence>
<keyword evidence="1" id="KW-0812">Transmembrane</keyword>
<feature type="transmembrane region" description="Helical" evidence="1">
    <location>
        <begin position="175"/>
        <end position="197"/>
    </location>
</feature>
<dbReference type="EMBL" id="FN313592">
    <property type="protein sequence ID" value="CAX69326.1"/>
    <property type="molecule type" value="mRNA"/>
</dbReference>
<reference evidence="2" key="2">
    <citation type="submission" date="2009-03" db="EMBL/GenBank/DDBJ databases">
        <authorList>
            <person name="Gang L."/>
        </authorList>
    </citation>
    <scope>NUCLEOTIDE SEQUENCE</scope>
    <source>
        <strain evidence="2">Anhui</strain>
    </source>
</reference>
<protein>
    <submittedName>
        <fullName evidence="2">Uncharacterized protein</fullName>
    </submittedName>
</protein>
<name>C1L3P8_SCHJA</name>
<evidence type="ECO:0000256" key="1">
    <source>
        <dbReference type="SAM" id="Phobius"/>
    </source>
</evidence>
<dbReference type="AlphaFoldDB" id="C1L3P8"/>
<proteinExistence type="evidence at transcript level"/>
<keyword evidence="1" id="KW-1133">Transmembrane helix</keyword>
<reference evidence="2" key="1">
    <citation type="journal article" date="2009" name="Nature">
        <title>The Schistosoma japonicum genome reveals features of host-parasite interplay.</title>
        <authorList>
            <person name="Liu F."/>
            <person name="Zhou Y."/>
            <person name="Wang Z.Q."/>
            <person name="Lu G."/>
            <person name="Zheng H."/>
            <person name="Brindley P.J."/>
            <person name="McManus D.P."/>
            <person name="Blair D."/>
            <person name="Zhang Q.H."/>
            <person name="Zhong Y."/>
            <person name="Wang S."/>
            <person name="Han Z.G."/>
            <person name="Chen Z."/>
        </authorList>
    </citation>
    <scope>NUCLEOTIDE SEQUENCE</scope>
    <source>
        <strain evidence="2">Anhui</strain>
    </source>
</reference>
<keyword evidence="1" id="KW-0472">Membrane</keyword>
<accession>C1L3P8</accession>
<sequence>MIQLNNIIGSITILCGQLSSDENSSVDIPSKFLAMESSLTNNTTCSPIISIYSSNSPLFYTSLSCVIIGLLMGLLIIFNKKLHAPSTRNTVIMIITLLILFIGVIILTFFDGWIYALIIEVLSCITSLLALTLGGPIKVLRGKWRKILFGFACLFTLTGIIFTILGFVYRDNNVIRIICRVFSCASWCCVMFIVEFWSTWHLVSRKRYLLNIP</sequence>
<feature type="transmembrane region" description="Helical" evidence="1">
    <location>
        <begin position="90"/>
        <end position="107"/>
    </location>
</feature>
<feature type="transmembrane region" description="Helical" evidence="1">
    <location>
        <begin position="58"/>
        <end position="78"/>
    </location>
</feature>
<feature type="transmembrane region" description="Helical" evidence="1">
    <location>
        <begin position="147"/>
        <end position="169"/>
    </location>
</feature>